<dbReference type="EMBL" id="JADBEG010000001">
    <property type="protein sequence ID" value="MBE1496234.1"/>
    <property type="molecule type" value="Genomic_DNA"/>
</dbReference>
<comment type="caution">
    <text evidence="2">The sequence shown here is derived from an EMBL/GenBank/DDBJ whole genome shotgun (WGS) entry which is preliminary data.</text>
</comment>
<dbReference type="RefSeq" id="WP_143264895.1">
    <property type="nucleotide sequence ID" value="NZ_JADBEG010000001.1"/>
</dbReference>
<evidence type="ECO:0000313" key="2">
    <source>
        <dbReference type="EMBL" id="MBE1496234.1"/>
    </source>
</evidence>
<reference evidence="2 3" key="1">
    <citation type="submission" date="2020-10" db="EMBL/GenBank/DDBJ databases">
        <title>Sequencing the genomes of 1000 actinobacteria strains.</title>
        <authorList>
            <person name="Klenk H.-P."/>
        </authorList>
    </citation>
    <scope>NUCLEOTIDE SEQUENCE [LARGE SCALE GENOMIC DNA]</scope>
    <source>
        <strain evidence="2 3">DSM 44653</strain>
    </source>
</reference>
<dbReference type="Proteomes" id="UP000631670">
    <property type="component" value="Unassembled WGS sequence"/>
</dbReference>
<evidence type="ECO:0000256" key="1">
    <source>
        <dbReference type="SAM" id="MobiDB-lite"/>
    </source>
</evidence>
<organism evidence="2 3">
    <name type="scientific">Amycolatopsis lexingtonensis</name>
    <dbReference type="NCBI Taxonomy" id="218822"/>
    <lineage>
        <taxon>Bacteria</taxon>
        <taxon>Bacillati</taxon>
        <taxon>Actinomycetota</taxon>
        <taxon>Actinomycetes</taxon>
        <taxon>Pseudonocardiales</taxon>
        <taxon>Pseudonocardiaceae</taxon>
        <taxon>Amycolatopsis</taxon>
    </lineage>
</organism>
<name>A0ABR9HZ70_9PSEU</name>
<evidence type="ECO:0000313" key="3">
    <source>
        <dbReference type="Proteomes" id="UP000631670"/>
    </source>
</evidence>
<sequence>MYRLATPSSEAVTGSQGVGMVTTQATNRSGMQPLIVAHRLGGRTYLSEAGSGAEQQRVRGRLPQARVAGRGQRIGTGPQYLTQESIPLDGRPHQDQSVGYRVREDRQPSPGQAVAGGALHQSMGPHRPGHGIRLTGDQAQPVQARQAIPRVVLADRTPDGITEPLQYGGGGEHHGWNTVRVQQADDLQLTEAGEALGPVLRELCIWGETYAR</sequence>
<protein>
    <submittedName>
        <fullName evidence="2">Uncharacterized protein</fullName>
    </submittedName>
</protein>
<feature type="region of interest" description="Disordered" evidence="1">
    <location>
        <begin position="72"/>
        <end position="138"/>
    </location>
</feature>
<gene>
    <name evidence="2" type="ORF">H4696_003334</name>
</gene>
<proteinExistence type="predicted"/>
<keyword evidence="3" id="KW-1185">Reference proteome</keyword>
<accession>A0ABR9HZ70</accession>